<sequence length="221" mass="24472">MTEKDLVRQLKQYRNIEPNADWAVFARANFVRILDSDTKLSTLSEQRELKGFLSSAPSEQSEPRGFRFGLLLRPAPRLAFAAFSVFVLAIGAFYFGFANNTQAPQANLGAAVSSEQSDESVDAYLVPEAARVVLNNNVPMTVAESPAESSRVLTVIGAYEEGSDIAFRTALRERLNRVTVLAQENKDIYVQQLASKAEELFGKYDYDAALRVIVLAENLLN</sequence>
<organism evidence="2 3">
    <name type="scientific">Candidatus Spechtbacteria bacterium RIFCSPLOWO2_01_FULL_46_10</name>
    <dbReference type="NCBI Taxonomy" id="1802163"/>
    <lineage>
        <taxon>Bacteria</taxon>
        <taxon>Candidatus Spechtiibacteriota</taxon>
    </lineage>
</organism>
<dbReference type="STRING" id="1802163.A2932_00015"/>
<evidence type="ECO:0000256" key="1">
    <source>
        <dbReference type="SAM" id="Phobius"/>
    </source>
</evidence>
<comment type="caution">
    <text evidence="2">The sequence shown here is derived from an EMBL/GenBank/DDBJ whole genome shotgun (WGS) entry which is preliminary data.</text>
</comment>
<keyword evidence="1" id="KW-1133">Transmembrane helix</keyword>
<protein>
    <recommendedName>
        <fullName evidence="4">DUF5667 domain-containing protein</fullName>
    </recommendedName>
</protein>
<evidence type="ECO:0000313" key="3">
    <source>
        <dbReference type="Proteomes" id="UP000179153"/>
    </source>
</evidence>
<proteinExistence type="predicted"/>
<keyword evidence="1" id="KW-0472">Membrane</keyword>
<gene>
    <name evidence="2" type="ORF">A2932_00015</name>
</gene>
<keyword evidence="1" id="KW-0812">Transmembrane</keyword>
<evidence type="ECO:0008006" key="4">
    <source>
        <dbReference type="Google" id="ProtNLM"/>
    </source>
</evidence>
<dbReference type="Proteomes" id="UP000179153">
    <property type="component" value="Unassembled WGS sequence"/>
</dbReference>
<accession>A0A1G2HFR6</accession>
<name>A0A1G2HFR6_9BACT</name>
<dbReference type="AlphaFoldDB" id="A0A1G2HFR6"/>
<dbReference type="EMBL" id="MHOI01000019">
    <property type="protein sequence ID" value="OGZ61324.1"/>
    <property type="molecule type" value="Genomic_DNA"/>
</dbReference>
<feature type="transmembrane region" description="Helical" evidence="1">
    <location>
        <begin position="78"/>
        <end position="97"/>
    </location>
</feature>
<evidence type="ECO:0000313" key="2">
    <source>
        <dbReference type="EMBL" id="OGZ61324.1"/>
    </source>
</evidence>
<reference evidence="2 3" key="1">
    <citation type="journal article" date="2016" name="Nat. Commun.">
        <title>Thousands of microbial genomes shed light on interconnected biogeochemical processes in an aquifer system.</title>
        <authorList>
            <person name="Anantharaman K."/>
            <person name="Brown C.T."/>
            <person name="Hug L.A."/>
            <person name="Sharon I."/>
            <person name="Castelle C.J."/>
            <person name="Probst A.J."/>
            <person name="Thomas B.C."/>
            <person name="Singh A."/>
            <person name="Wilkins M.J."/>
            <person name="Karaoz U."/>
            <person name="Brodie E.L."/>
            <person name="Williams K.H."/>
            <person name="Hubbard S.S."/>
            <person name="Banfield J.F."/>
        </authorList>
    </citation>
    <scope>NUCLEOTIDE SEQUENCE [LARGE SCALE GENOMIC DNA]</scope>
</reference>